<reference evidence="2" key="1">
    <citation type="submission" date="2021-01" db="EMBL/GenBank/DDBJ databases">
        <title>Genome public.</title>
        <authorList>
            <person name="Liu C."/>
            <person name="Sun Q."/>
        </authorList>
    </citation>
    <scope>NUCLEOTIDE SEQUENCE [LARGE SCALE GENOMIC DNA]</scope>
    <source>
        <strain evidence="2">YIM B02567</strain>
    </source>
</reference>
<sequence>MKNFKKMSRIALKSIQGGNVNCPVPGSSVPAICPGTRCPANPCTALNCIVPASCAPNGGF</sequence>
<dbReference type="RefSeq" id="WP_200242263.1">
    <property type="nucleotide sequence ID" value="NZ_JAENHK010000001.1"/>
</dbReference>
<accession>A0ABS1FQ68</accession>
<dbReference type="InterPro" id="IPR058074">
    <property type="entry name" value="Bacteriocin-like"/>
</dbReference>
<gene>
    <name evidence="1" type="ORF">JHL15_02205</name>
</gene>
<name>A0ABS1FQ68_9FLAO</name>
<evidence type="ECO:0008006" key="3">
    <source>
        <dbReference type="Google" id="ProtNLM"/>
    </source>
</evidence>
<evidence type="ECO:0000313" key="1">
    <source>
        <dbReference type="EMBL" id="MBK1894565.1"/>
    </source>
</evidence>
<evidence type="ECO:0000313" key="2">
    <source>
        <dbReference type="Proteomes" id="UP000628669"/>
    </source>
</evidence>
<protein>
    <recommendedName>
        <fullName evidence="3">Bacteriocin</fullName>
    </recommendedName>
</protein>
<dbReference type="EMBL" id="JAENHK010000001">
    <property type="protein sequence ID" value="MBK1894565.1"/>
    <property type="molecule type" value="Genomic_DNA"/>
</dbReference>
<comment type="caution">
    <text evidence="1">The sequence shown here is derived from an EMBL/GenBank/DDBJ whole genome shotgun (WGS) entry which is preliminary data.</text>
</comment>
<keyword evidence="2" id="KW-1185">Reference proteome</keyword>
<dbReference type="Proteomes" id="UP000628669">
    <property type="component" value="Unassembled WGS sequence"/>
</dbReference>
<proteinExistence type="predicted"/>
<dbReference type="NCBIfam" id="NF047798">
    <property type="entry name" value="leader_Chryseo"/>
    <property type="match status" value="1"/>
</dbReference>
<organism evidence="1 2">
    <name type="scientific">Chryseobacterium paridis</name>
    <dbReference type="NCBI Taxonomy" id="2800328"/>
    <lineage>
        <taxon>Bacteria</taxon>
        <taxon>Pseudomonadati</taxon>
        <taxon>Bacteroidota</taxon>
        <taxon>Flavobacteriia</taxon>
        <taxon>Flavobacteriales</taxon>
        <taxon>Weeksellaceae</taxon>
        <taxon>Chryseobacterium group</taxon>
        <taxon>Chryseobacterium</taxon>
    </lineage>
</organism>